<dbReference type="AlphaFoldDB" id="A0A2X0QD59"/>
<evidence type="ECO:0000313" key="2">
    <source>
        <dbReference type="Proteomes" id="UP000270190"/>
    </source>
</evidence>
<evidence type="ECO:0000313" key="1">
    <source>
        <dbReference type="EMBL" id="SPP26605.1"/>
    </source>
</evidence>
<protein>
    <submittedName>
        <fullName evidence="1">Uncharacterized protein</fullName>
    </submittedName>
</protein>
<organism evidence="1 2">
    <name type="scientific">Brochothrix thermosphacta</name>
    <name type="common">Microbacterium thermosphactum</name>
    <dbReference type="NCBI Taxonomy" id="2756"/>
    <lineage>
        <taxon>Bacteria</taxon>
        <taxon>Bacillati</taxon>
        <taxon>Bacillota</taxon>
        <taxon>Bacilli</taxon>
        <taxon>Bacillales</taxon>
        <taxon>Listeriaceae</taxon>
        <taxon>Brochothrix</taxon>
    </lineage>
</organism>
<name>A0A2X0QD59_BROTH</name>
<dbReference type="EMBL" id="OUNC01000002">
    <property type="protein sequence ID" value="SPP26605.1"/>
    <property type="molecule type" value="Genomic_DNA"/>
</dbReference>
<reference evidence="2" key="1">
    <citation type="submission" date="2018-04" db="EMBL/GenBank/DDBJ databases">
        <authorList>
            <person name="Illikoud N."/>
        </authorList>
    </citation>
    <scope>NUCLEOTIDE SEQUENCE [LARGE SCALE GENOMIC DNA]</scope>
</reference>
<accession>A0A2X0QD59</accession>
<sequence length="39" mass="4532">MIYEKNLGSIVVKTNPKAIVFLIQLIKLSFCKYRMTVLD</sequence>
<gene>
    <name evidence="1" type="ORF">BTBSAS_100074</name>
</gene>
<proteinExistence type="predicted"/>
<dbReference type="Proteomes" id="UP000270190">
    <property type="component" value="Unassembled WGS sequence"/>
</dbReference>